<dbReference type="EMBL" id="JAWDGP010002060">
    <property type="protein sequence ID" value="KAK3785798.1"/>
    <property type="molecule type" value="Genomic_DNA"/>
</dbReference>
<feature type="compositionally biased region" description="Polar residues" evidence="2">
    <location>
        <begin position="1217"/>
        <end position="1249"/>
    </location>
</feature>
<dbReference type="SUPFAM" id="SSF82895">
    <property type="entry name" value="TSP-1 type 1 repeat"/>
    <property type="match status" value="1"/>
</dbReference>
<evidence type="ECO:0000313" key="5">
    <source>
        <dbReference type="EMBL" id="KAK3785798.1"/>
    </source>
</evidence>
<name>A0AAE1ADE6_9GAST</name>
<dbReference type="Gene3D" id="2.20.100.10">
    <property type="entry name" value="Thrombospondin type-1 (TSP1) repeat"/>
    <property type="match status" value="1"/>
</dbReference>
<dbReference type="InterPro" id="IPR036383">
    <property type="entry name" value="TSP1_rpt_sf"/>
</dbReference>
<dbReference type="InterPro" id="IPR000884">
    <property type="entry name" value="TSP1_rpt"/>
</dbReference>
<dbReference type="CDD" id="cd00041">
    <property type="entry name" value="CUB"/>
    <property type="match status" value="1"/>
</dbReference>
<comment type="caution">
    <text evidence="5">The sequence shown here is derived from an EMBL/GenBank/DDBJ whole genome shotgun (WGS) entry which is preliminary data.</text>
</comment>
<keyword evidence="3" id="KW-1133">Transmembrane helix</keyword>
<feature type="compositionally biased region" description="Low complexity" evidence="2">
    <location>
        <begin position="1308"/>
        <end position="1335"/>
    </location>
</feature>
<feature type="compositionally biased region" description="Polar residues" evidence="2">
    <location>
        <begin position="909"/>
        <end position="922"/>
    </location>
</feature>
<proteinExistence type="predicted"/>
<evidence type="ECO:0000256" key="1">
    <source>
        <dbReference type="ARBA" id="ARBA00023157"/>
    </source>
</evidence>
<dbReference type="PANTHER" id="PTHR16311:SF3">
    <property type="entry name" value="THROMBOSPONDIN TYPE-1 DOMAIN-CONTAINING PROTEIN 1"/>
    <property type="match status" value="1"/>
</dbReference>
<dbReference type="SMART" id="SM00042">
    <property type="entry name" value="CUB"/>
    <property type="match status" value="1"/>
</dbReference>
<organism evidence="5 6">
    <name type="scientific">Elysia crispata</name>
    <name type="common">lettuce slug</name>
    <dbReference type="NCBI Taxonomy" id="231223"/>
    <lineage>
        <taxon>Eukaryota</taxon>
        <taxon>Metazoa</taxon>
        <taxon>Spiralia</taxon>
        <taxon>Lophotrochozoa</taxon>
        <taxon>Mollusca</taxon>
        <taxon>Gastropoda</taxon>
        <taxon>Heterobranchia</taxon>
        <taxon>Euthyneura</taxon>
        <taxon>Panpulmonata</taxon>
        <taxon>Sacoglossa</taxon>
        <taxon>Placobranchoidea</taxon>
        <taxon>Plakobranchidae</taxon>
        <taxon>Elysia</taxon>
    </lineage>
</organism>
<dbReference type="SMART" id="SM00209">
    <property type="entry name" value="TSP1"/>
    <property type="match status" value="1"/>
</dbReference>
<dbReference type="Proteomes" id="UP001283361">
    <property type="component" value="Unassembled WGS sequence"/>
</dbReference>
<protein>
    <recommendedName>
        <fullName evidence="4">CUB domain-containing protein</fullName>
    </recommendedName>
</protein>
<dbReference type="Pfam" id="PF00090">
    <property type="entry name" value="TSP_1"/>
    <property type="match status" value="1"/>
</dbReference>
<feature type="compositionally biased region" description="Basic residues" evidence="2">
    <location>
        <begin position="842"/>
        <end position="857"/>
    </location>
</feature>
<feature type="compositionally biased region" description="Basic residues" evidence="2">
    <location>
        <begin position="761"/>
        <end position="772"/>
    </location>
</feature>
<evidence type="ECO:0000256" key="3">
    <source>
        <dbReference type="SAM" id="Phobius"/>
    </source>
</evidence>
<feature type="compositionally biased region" description="Acidic residues" evidence="2">
    <location>
        <begin position="1378"/>
        <end position="1387"/>
    </location>
</feature>
<feature type="region of interest" description="Disordered" evidence="2">
    <location>
        <begin position="1368"/>
        <end position="1394"/>
    </location>
</feature>
<gene>
    <name evidence="5" type="ORF">RRG08_050818</name>
</gene>
<keyword evidence="3" id="KW-0472">Membrane</keyword>
<keyword evidence="6" id="KW-1185">Reference proteome</keyword>
<feature type="compositionally biased region" description="Basic and acidic residues" evidence="2">
    <location>
        <begin position="868"/>
        <end position="880"/>
    </location>
</feature>
<reference evidence="5" key="1">
    <citation type="journal article" date="2023" name="G3 (Bethesda)">
        <title>A reference genome for the long-term kleptoplast-retaining sea slug Elysia crispata morphotype clarki.</title>
        <authorList>
            <person name="Eastman K.E."/>
            <person name="Pendleton A.L."/>
            <person name="Shaikh M.A."/>
            <person name="Suttiyut T."/>
            <person name="Ogas R."/>
            <person name="Tomko P."/>
            <person name="Gavelis G."/>
            <person name="Widhalm J.R."/>
            <person name="Wisecaver J.H."/>
        </authorList>
    </citation>
    <scope>NUCLEOTIDE SEQUENCE</scope>
    <source>
        <strain evidence="5">ECLA1</strain>
    </source>
</reference>
<feature type="region of interest" description="Disordered" evidence="2">
    <location>
        <begin position="962"/>
        <end position="1337"/>
    </location>
</feature>
<feature type="compositionally biased region" description="Polar residues" evidence="2">
    <location>
        <begin position="1153"/>
        <end position="1162"/>
    </location>
</feature>
<dbReference type="Gene3D" id="2.60.120.290">
    <property type="entry name" value="Spermadhesin, CUB domain"/>
    <property type="match status" value="1"/>
</dbReference>
<dbReference type="FunFam" id="2.20.100.10:FF:000001">
    <property type="entry name" value="semaphorin-5A isoform X1"/>
    <property type="match status" value="1"/>
</dbReference>
<feature type="compositionally biased region" description="Polar residues" evidence="2">
    <location>
        <begin position="885"/>
        <end position="901"/>
    </location>
</feature>
<feature type="compositionally biased region" description="Polar residues" evidence="2">
    <location>
        <begin position="827"/>
        <end position="841"/>
    </location>
</feature>
<keyword evidence="1" id="KW-1015">Disulfide bond</keyword>
<dbReference type="InterPro" id="IPR038877">
    <property type="entry name" value="THSD1"/>
</dbReference>
<feature type="compositionally biased region" description="Polar residues" evidence="2">
    <location>
        <begin position="1001"/>
        <end position="1011"/>
    </location>
</feature>
<sequence length="1394" mass="151589">MSAGHVVLRFHYHHTRERRAPWWTHGKVTTPGPMVAAVARMSNERKTPVQWRMMLYGVLLFLLSTAYPKVHADPRYSLSPPPVYYVLAGDLHVNYSRPSDVIMPHAFVRLEYWSKTRKQSVEVQSLGLAMDRSSGQLIFACGVLEIAGSYSLRMFAHRGGTMLVRASLDVRWPDITLSLPSELIALTSTAELEVKSAATCSAKREQFQFRVKLYHRRRKISKLHAAKDDKAKEDSEESKGSVEDPWREAEMVSEMRFPAIDKNTTTISLGCHLFDLDGLYRAVLVSTSPDAPPLSTSNAVSVSWGHGYQLSILRDSVFPCYKPLSILYSHPPCASPNDRIRFYSRTRTAAGSPAAPLDRKYVKEMKADLDASKMELTCDLFNKAASGFCLTYVSVTRVNVFTEQTENCFPAYPNSVFPIAGNWGQWTSWGACSVTCGAGKRQRFRLCDSPPPRHGGEFCHGGHVEWKSCTEHCSDMLPRTPLHSPVLEPSCPCGCKKAGQEGQIIASGRCPGLSTWTLSVDDGQEIIVHFDYFHLNYSQQWVKIRDGKSPNDRLLFSSFDSGYPVEVVTSGPAARVEFMTSHANPSREPATYRDLPVKASLPIHINGFIASYRSSAGPTTTAGPLLYQYHEKPAMHSGVTIAGIAICAAAIVVAIVFVIVQRFTAKGRRAKYAMASTTTDSPNQKEDSGRAGEAALNDSPAHRTQSSSSPSSQGNTINVDMEAPLTGKLKRKSGAGDGASAGGTQDRHAREQSTSDLNKSDHHKKKKKKKLMVRIDMNPVALRSSGSGEGGSGRDSPSRPTAKTGSIISQGLEVIDTDEISKLGENSPANSKNDIALSSPSKNHRHPHHHRHHRRHRDKPEAPVTKFDLLRKLRQARGEDAAGSGNKNDISRSSKSANTVPSDLERDVTGSSGSRSPVSVCTTKAEVNWPRPTDDSRGSDSGGVGGAANFVRAALNEVVGRTFSSSSSASDRHKRSAAAGLGYHQHPHRRPPSEEIPLMDSMTSSLDSPSHFNAMVKSESQDSATTSFVNRGDGLPPARRPTSLTASYNSTVSNEGNSPIKEMQQKPKHHGRPAAGTEKASTVIPRPTKPSPSSLTPSSASIPPPPSASEIKSFSFTPHQESNKKSLPQLRPYPHPSISSKPHVNLHKISKTVPESAQTSSKTPQTPTPTQPLFEERQASLPKPDGQSPKPYKRESPGPSSPCSKTLTRTVDPPGTNAITSKSGPSTDGNLTPISINTSVSGPDSTARNKQGKLPPEAVNSPRNLAIPAHLQGKKSPENSEDLAQARNSPIRLSGKSTPTSQGPPSPGKLSKGSSKASRSNLSSSMASPARSLPSEVEGLELEYDDFIEDDPLSYFDYEETMKLTFRGKERIGKSPVEEEEDEEEVGEESKIKL</sequence>
<feature type="transmembrane region" description="Helical" evidence="3">
    <location>
        <begin position="638"/>
        <end position="660"/>
    </location>
</feature>
<feature type="compositionally biased region" description="Basic and acidic residues" evidence="2">
    <location>
        <begin position="1368"/>
        <end position="1377"/>
    </location>
</feature>
<feature type="compositionally biased region" description="Basic and acidic residues" evidence="2">
    <location>
        <begin position="225"/>
        <end position="245"/>
    </location>
</feature>
<evidence type="ECO:0000313" key="6">
    <source>
        <dbReference type="Proteomes" id="UP001283361"/>
    </source>
</evidence>
<dbReference type="PROSITE" id="PS50092">
    <property type="entry name" value="TSP1"/>
    <property type="match status" value="1"/>
</dbReference>
<feature type="compositionally biased region" description="Polar residues" evidence="2">
    <location>
        <begin position="1042"/>
        <end position="1057"/>
    </location>
</feature>
<evidence type="ECO:0000259" key="4">
    <source>
        <dbReference type="SMART" id="SM00042"/>
    </source>
</evidence>
<evidence type="ECO:0000256" key="2">
    <source>
        <dbReference type="SAM" id="MobiDB-lite"/>
    </source>
</evidence>
<feature type="compositionally biased region" description="Low complexity" evidence="2">
    <location>
        <begin position="1091"/>
        <end position="1101"/>
    </location>
</feature>
<feature type="domain" description="CUB" evidence="4">
    <location>
        <begin position="493"/>
        <end position="615"/>
    </location>
</feature>
<dbReference type="GO" id="GO:0071944">
    <property type="term" value="C:cell periphery"/>
    <property type="evidence" value="ECO:0007669"/>
    <property type="project" value="TreeGrafter"/>
</dbReference>
<dbReference type="SUPFAM" id="SSF49854">
    <property type="entry name" value="Spermadhesin, CUB domain"/>
    <property type="match status" value="1"/>
</dbReference>
<feature type="region of interest" description="Disordered" evidence="2">
    <location>
        <begin position="670"/>
        <end position="947"/>
    </location>
</feature>
<accession>A0AAE1ADE6</accession>
<dbReference type="InterPro" id="IPR000859">
    <property type="entry name" value="CUB_dom"/>
</dbReference>
<keyword evidence="3" id="KW-0812">Transmembrane</keyword>
<dbReference type="PANTHER" id="PTHR16311">
    <property type="entry name" value="THROMBOSPONDIN TYPE I DOMAIN-CONTAINING 1"/>
    <property type="match status" value="1"/>
</dbReference>
<dbReference type="InterPro" id="IPR035914">
    <property type="entry name" value="Sperma_CUB_dom_sf"/>
</dbReference>
<feature type="region of interest" description="Disordered" evidence="2">
    <location>
        <begin position="224"/>
        <end position="245"/>
    </location>
</feature>